<protein>
    <submittedName>
        <fullName evidence="1">Uncharacterized protein</fullName>
    </submittedName>
</protein>
<dbReference type="AlphaFoldDB" id="A0A1M3T169"/>
<dbReference type="VEuPathDB" id="FungiDB:ASPFODRAFT_53344"/>
<reference evidence="2" key="1">
    <citation type="journal article" date="2017" name="Genome Biol.">
        <title>Comparative genomics reveals high biological diversity and specific adaptations in the industrially and medically important fungal genus Aspergillus.</title>
        <authorList>
            <person name="de Vries R.P."/>
            <person name="Riley R."/>
            <person name="Wiebenga A."/>
            <person name="Aguilar-Osorio G."/>
            <person name="Amillis S."/>
            <person name="Uchima C.A."/>
            <person name="Anderluh G."/>
            <person name="Asadollahi M."/>
            <person name="Askin M."/>
            <person name="Barry K."/>
            <person name="Battaglia E."/>
            <person name="Bayram O."/>
            <person name="Benocci T."/>
            <person name="Braus-Stromeyer S.A."/>
            <person name="Caldana C."/>
            <person name="Canovas D."/>
            <person name="Cerqueira G.C."/>
            <person name="Chen F."/>
            <person name="Chen W."/>
            <person name="Choi C."/>
            <person name="Clum A."/>
            <person name="Dos Santos R.A."/>
            <person name="Damasio A.R."/>
            <person name="Diallinas G."/>
            <person name="Emri T."/>
            <person name="Fekete E."/>
            <person name="Flipphi M."/>
            <person name="Freyberg S."/>
            <person name="Gallo A."/>
            <person name="Gournas C."/>
            <person name="Habgood R."/>
            <person name="Hainaut M."/>
            <person name="Harispe M.L."/>
            <person name="Henrissat B."/>
            <person name="Hilden K.S."/>
            <person name="Hope R."/>
            <person name="Hossain A."/>
            <person name="Karabika E."/>
            <person name="Karaffa L."/>
            <person name="Karanyi Z."/>
            <person name="Krasevec N."/>
            <person name="Kuo A."/>
            <person name="Kusch H."/>
            <person name="LaButti K."/>
            <person name="Lagendijk E.L."/>
            <person name="Lapidus A."/>
            <person name="Levasseur A."/>
            <person name="Lindquist E."/>
            <person name="Lipzen A."/>
            <person name="Logrieco A.F."/>
            <person name="MacCabe A."/>
            <person name="Maekelae M.R."/>
            <person name="Malavazi I."/>
            <person name="Melin P."/>
            <person name="Meyer V."/>
            <person name="Mielnichuk N."/>
            <person name="Miskei M."/>
            <person name="Molnar A.P."/>
            <person name="Mule G."/>
            <person name="Ngan C.Y."/>
            <person name="Orejas M."/>
            <person name="Orosz E."/>
            <person name="Ouedraogo J.P."/>
            <person name="Overkamp K.M."/>
            <person name="Park H.-S."/>
            <person name="Perrone G."/>
            <person name="Piumi F."/>
            <person name="Punt P.J."/>
            <person name="Ram A.F."/>
            <person name="Ramon A."/>
            <person name="Rauscher S."/>
            <person name="Record E."/>
            <person name="Riano-Pachon D.M."/>
            <person name="Robert V."/>
            <person name="Roehrig J."/>
            <person name="Ruller R."/>
            <person name="Salamov A."/>
            <person name="Salih N.S."/>
            <person name="Samson R.A."/>
            <person name="Sandor E."/>
            <person name="Sanguinetti M."/>
            <person name="Schuetze T."/>
            <person name="Sepcic K."/>
            <person name="Shelest E."/>
            <person name="Sherlock G."/>
            <person name="Sophianopoulou V."/>
            <person name="Squina F.M."/>
            <person name="Sun H."/>
            <person name="Susca A."/>
            <person name="Todd R.B."/>
            <person name="Tsang A."/>
            <person name="Unkles S.E."/>
            <person name="van de Wiele N."/>
            <person name="van Rossen-Uffink D."/>
            <person name="Oliveira J.V."/>
            <person name="Vesth T.C."/>
            <person name="Visser J."/>
            <person name="Yu J.-H."/>
            <person name="Zhou M."/>
            <person name="Andersen M.R."/>
            <person name="Archer D.B."/>
            <person name="Baker S.E."/>
            <person name="Benoit I."/>
            <person name="Brakhage A.A."/>
            <person name="Braus G.H."/>
            <person name="Fischer R."/>
            <person name="Frisvad J.C."/>
            <person name="Goldman G.H."/>
            <person name="Houbraken J."/>
            <person name="Oakley B."/>
            <person name="Pocsi I."/>
            <person name="Scazzocchio C."/>
            <person name="Seiboth B."/>
            <person name="vanKuyk P.A."/>
            <person name="Wortman J."/>
            <person name="Dyer P.S."/>
            <person name="Grigoriev I.V."/>
        </authorList>
    </citation>
    <scope>NUCLEOTIDE SEQUENCE [LARGE SCALE GENOMIC DNA]</scope>
    <source>
        <strain evidence="2">CBS 106.47</strain>
    </source>
</reference>
<organism evidence="1 2">
    <name type="scientific">Aspergillus luchuensis (strain CBS 106.47)</name>
    <dbReference type="NCBI Taxonomy" id="1137211"/>
    <lineage>
        <taxon>Eukaryota</taxon>
        <taxon>Fungi</taxon>
        <taxon>Dikarya</taxon>
        <taxon>Ascomycota</taxon>
        <taxon>Pezizomycotina</taxon>
        <taxon>Eurotiomycetes</taxon>
        <taxon>Eurotiomycetidae</taxon>
        <taxon>Eurotiales</taxon>
        <taxon>Aspergillaceae</taxon>
        <taxon>Aspergillus</taxon>
        <taxon>Aspergillus subgen. Circumdati</taxon>
    </lineage>
</organism>
<gene>
    <name evidence="1" type="ORF">ASPFODRAFT_53344</name>
</gene>
<dbReference type="EMBL" id="KV878255">
    <property type="protein sequence ID" value="OJZ80490.1"/>
    <property type="molecule type" value="Genomic_DNA"/>
</dbReference>
<name>A0A1M3T169_ASPLC</name>
<dbReference type="Proteomes" id="UP000184063">
    <property type="component" value="Unassembled WGS sequence"/>
</dbReference>
<proteinExistence type="predicted"/>
<sequence>MAVVARGSRHKPRPRHAIAKELSAVMVPHGGANCTARFLFPSYWRLGNSNSLYPSAARVLQIACHPTVTVDPLHAAL</sequence>
<accession>A0A1M3T169</accession>
<evidence type="ECO:0000313" key="2">
    <source>
        <dbReference type="Proteomes" id="UP000184063"/>
    </source>
</evidence>
<evidence type="ECO:0000313" key="1">
    <source>
        <dbReference type="EMBL" id="OJZ80490.1"/>
    </source>
</evidence>